<dbReference type="GO" id="GO:0016787">
    <property type="term" value="F:hydrolase activity"/>
    <property type="evidence" value="ECO:0007669"/>
    <property type="project" value="UniProtKB-KW"/>
</dbReference>
<dbReference type="SUPFAM" id="SSF53187">
    <property type="entry name" value="Zn-dependent exopeptidases"/>
    <property type="match status" value="1"/>
</dbReference>
<evidence type="ECO:0000256" key="4">
    <source>
        <dbReference type="ARBA" id="ARBA00022833"/>
    </source>
</evidence>
<comment type="caution">
    <text evidence="6">The sequence shown here is derived from an EMBL/GenBank/DDBJ whole genome shotgun (WGS) entry which is preliminary data.</text>
</comment>
<keyword evidence="2" id="KW-0479">Metal-binding</keyword>
<sequence>MPVRDGSECHDVERFLLRLLAAPSLSTQEAAAAEVLRAELVTLGFEVETDELGNVIGVLDLGPGPTILLDSHLDTVGVERPEAWSAAPSGERRGDLIYGRGAVDMKGPLAACVHGVASLGTTHDAGRIVVSGSVAEELVEGAALVPIVQRVAPDYVVICEPTAGALALGQRGRAEVVVEVTGKPCHSAYPAEGVNAAEVMAEIICEVRCLPATQHPVLGDGILVLTDLASSPLPSLSVVPARCTARFDRRTLPGELLSDVLEPIRSVAERVAAQFDASTEVSLGEATYTTYTGCAVRAACFAPAWVTEPGSTVAESALQGFASVGMTLPVSHYSFCTNGSATAGALGVPTIGYGPGAPNLAHQVDEAIALSELREGVRGYAALVRGLTSRA</sequence>
<evidence type="ECO:0000256" key="3">
    <source>
        <dbReference type="ARBA" id="ARBA00022801"/>
    </source>
</evidence>
<proteinExistence type="predicted"/>
<dbReference type="Pfam" id="PF07687">
    <property type="entry name" value="M20_dimer"/>
    <property type="match status" value="1"/>
</dbReference>
<dbReference type="Gene3D" id="3.30.70.360">
    <property type="match status" value="1"/>
</dbReference>
<comment type="cofactor">
    <cofactor evidence="1">
        <name>Zn(2+)</name>
        <dbReference type="ChEBI" id="CHEBI:29105"/>
    </cofactor>
</comment>
<evidence type="ECO:0000313" key="6">
    <source>
        <dbReference type="EMBL" id="GGM37190.1"/>
    </source>
</evidence>
<feature type="domain" description="Peptidase M20 dimerisation" evidence="5">
    <location>
        <begin position="169"/>
        <end position="273"/>
    </location>
</feature>
<dbReference type="Gene3D" id="3.40.630.10">
    <property type="entry name" value="Zn peptidases"/>
    <property type="match status" value="2"/>
</dbReference>
<dbReference type="NCBIfam" id="NF009555">
    <property type="entry name" value="PRK13004.1"/>
    <property type="match status" value="1"/>
</dbReference>
<dbReference type="InterPro" id="IPR002933">
    <property type="entry name" value="Peptidase_M20"/>
</dbReference>
<gene>
    <name evidence="6" type="ORF">GCM10012275_05420</name>
</gene>
<protein>
    <submittedName>
        <fullName evidence="6">Peptidase</fullName>
    </submittedName>
</protein>
<evidence type="ECO:0000256" key="2">
    <source>
        <dbReference type="ARBA" id="ARBA00022723"/>
    </source>
</evidence>
<keyword evidence="4" id="KW-0862">Zinc</keyword>
<dbReference type="AlphaFoldDB" id="A0A8J3C657"/>
<dbReference type="SUPFAM" id="SSF55031">
    <property type="entry name" value="Bacterial exopeptidase dimerisation domain"/>
    <property type="match status" value="1"/>
</dbReference>
<reference evidence="6" key="1">
    <citation type="journal article" date="2014" name="Int. J. Syst. Evol. Microbiol.">
        <title>Complete genome sequence of Corynebacterium casei LMG S-19264T (=DSM 44701T), isolated from a smear-ripened cheese.</title>
        <authorList>
            <consortium name="US DOE Joint Genome Institute (JGI-PGF)"/>
            <person name="Walter F."/>
            <person name="Albersmeier A."/>
            <person name="Kalinowski J."/>
            <person name="Ruckert C."/>
        </authorList>
    </citation>
    <scope>NUCLEOTIDE SEQUENCE</scope>
    <source>
        <strain evidence="6">CGMCC 4.5737</strain>
    </source>
</reference>
<accession>A0A8J3C657</accession>
<keyword evidence="7" id="KW-1185">Reference proteome</keyword>
<dbReference type="EMBL" id="BMMK01000002">
    <property type="protein sequence ID" value="GGM37190.1"/>
    <property type="molecule type" value="Genomic_DNA"/>
</dbReference>
<evidence type="ECO:0000259" key="5">
    <source>
        <dbReference type="Pfam" id="PF07687"/>
    </source>
</evidence>
<name>A0A8J3C657_9PSEU</name>
<dbReference type="InterPro" id="IPR050072">
    <property type="entry name" value="Peptidase_M20A"/>
</dbReference>
<keyword evidence="3" id="KW-0378">Hydrolase</keyword>
<dbReference type="PROSITE" id="PS00758">
    <property type="entry name" value="ARGE_DAPE_CPG2_1"/>
    <property type="match status" value="1"/>
</dbReference>
<dbReference type="Pfam" id="PF01546">
    <property type="entry name" value="Peptidase_M20"/>
    <property type="match status" value="1"/>
</dbReference>
<reference evidence="6" key="2">
    <citation type="submission" date="2020-09" db="EMBL/GenBank/DDBJ databases">
        <authorList>
            <person name="Sun Q."/>
            <person name="Zhou Y."/>
        </authorList>
    </citation>
    <scope>NUCLEOTIDE SEQUENCE</scope>
    <source>
        <strain evidence="6">CGMCC 4.5737</strain>
    </source>
</reference>
<dbReference type="Proteomes" id="UP000637578">
    <property type="component" value="Unassembled WGS sequence"/>
</dbReference>
<dbReference type="GO" id="GO:0046872">
    <property type="term" value="F:metal ion binding"/>
    <property type="evidence" value="ECO:0007669"/>
    <property type="project" value="UniProtKB-KW"/>
</dbReference>
<dbReference type="InterPro" id="IPR011650">
    <property type="entry name" value="Peptidase_M20_dimer"/>
</dbReference>
<organism evidence="6 7">
    <name type="scientific">Longimycelium tulufanense</name>
    <dbReference type="NCBI Taxonomy" id="907463"/>
    <lineage>
        <taxon>Bacteria</taxon>
        <taxon>Bacillati</taxon>
        <taxon>Actinomycetota</taxon>
        <taxon>Actinomycetes</taxon>
        <taxon>Pseudonocardiales</taxon>
        <taxon>Pseudonocardiaceae</taxon>
        <taxon>Longimycelium</taxon>
    </lineage>
</organism>
<dbReference type="InterPro" id="IPR001261">
    <property type="entry name" value="ArgE/DapE_CS"/>
</dbReference>
<evidence type="ECO:0000313" key="7">
    <source>
        <dbReference type="Proteomes" id="UP000637578"/>
    </source>
</evidence>
<evidence type="ECO:0000256" key="1">
    <source>
        <dbReference type="ARBA" id="ARBA00001947"/>
    </source>
</evidence>
<dbReference type="PANTHER" id="PTHR43808">
    <property type="entry name" value="ACETYLORNITHINE DEACETYLASE"/>
    <property type="match status" value="1"/>
</dbReference>
<dbReference type="InterPro" id="IPR036264">
    <property type="entry name" value="Bact_exopeptidase_dim_dom"/>
</dbReference>